<dbReference type="Proteomes" id="UP001280156">
    <property type="component" value="Unassembled WGS sequence"/>
</dbReference>
<evidence type="ECO:0000313" key="3">
    <source>
        <dbReference type="Proteomes" id="UP001280156"/>
    </source>
</evidence>
<evidence type="ECO:0000313" key="2">
    <source>
        <dbReference type="EMBL" id="MDX8486730.1"/>
    </source>
</evidence>
<protein>
    <submittedName>
        <fullName evidence="2">Uncharacterized protein</fullName>
    </submittedName>
</protein>
<dbReference type="RefSeq" id="WP_320297437.1">
    <property type="nucleotide sequence ID" value="NZ_JAVIIU010000010.1"/>
</dbReference>
<feature type="region of interest" description="Disordered" evidence="1">
    <location>
        <begin position="97"/>
        <end position="131"/>
    </location>
</feature>
<proteinExistence type="predicted"/>
<organism evidence="2 3">
    <name type="scientific">Mesorhizobium humile</name>
    <dbReference type="NCBI Taxonomy" id="3072313"/>
    <lineage>
        <taxon>Bacteria</taxon>
        <taxon>Pseudomonadati</taxon>
        <taxon>Pseudomonadota</taxon>
        <taxon>Alphaproteobacteria</taxon>
        <taxon>Hyphomicrobiales</taxon>
        <taxon>Phyllobacteriaceae</taxon>
        <taxon>Mesorhizobium</taxon>
    </lineage>
</organism>
<dbReference type="EMBL" id="JAVIIV010000009">
    <property type="protein sequence ID" value="MDX8486730.1"/>
    <property type="molecule type" value="Genomic_DNA"/>
</dbReference>
<sequence length="131" mass="14681">MKRGETPTNAPDAEAYVATGGVLRQQIAERRRREQAIKDPSLITEADLADHRLIDRVFIENMGRGSGSMVLAGITVQKQVIGYKSNSGKSTGWYVRFDWTGSDGRPRNSEVSPPETDNRRNDANRNWGLYE</sequence>
<comment type="caution">
    <text evidence="2">The sequence shown here is derived from an EMBL/GenBank/DDBJ whole genome shotgun (WGS) entry which is preliminary data.</text>
</comment>
<name>A0ABU4YID1_9HYPH</name>
<gene>
    <name evidence="2" type="ORF">RFM52_16105</name>
</gene>
<reference evidence="2 3" key="1">
    <citation type="submission" date="2023-08" db="EMBL/GenBank/DDBJ databases">
        <title>Implementing the SeqCode for naming new Mesorhizobium species isolated from Vachellia karroo root nodules.</title>
        <authorList>
            <person name="Van Lill M."/>
        </authorList>
    </citation>
    <scope>NUCLEOTIDE SEQUENCE [LARGE SCALE GENOMIC DNA]</scope>
    <source>
        <strain evidence="2 3">VK2B</strain>
    </source>
</reference>
<keyword evidence="3" id="KW-1185">Reference proteome</keyword>
<evidence type="ECO:0000256" key="1">
    <source>
        <dbReference type="SAM" id="MobiDB-lite"/>
    </source>
</evidence>
<accession>A0ABU4YID1</accession>